<dbReference type="OrthoDB" id="7619456at2"/>
<gene>
    <name evidence="1" type="ORF">HHI_09327</name>
</gene>
<name>A0A059FSX0_9PROT</name>
<dbReference type="EMBL" id="ARYI01000007">
    <property type="protein sequence ID" value="KCZ93586.1"/>
    <property type="molecule type" value="Genomic_DNA"/>
</dbReference>
<evidence type="ECO:0000313" key="2">
    <source>
        <dbReference type="Proteomes" id="UP000025061"/>
    </source>
</evidence>
<dbReference type="PATRIC" id="fig|1280951.3.peg.1881"/>
<keyword evidence="2" id="KW-1185">Reference proteome</keyword>
<dbReference type="RefSeq" id="WP_011648021.1">
    <property type="nucleotide sequence ID" value="NZ_ARYI01000007.1"/>
</dbReference>
<comment type="caution">
    <text evidence="1">The sequence shown here is derived from an EMBL/GenBank/DDBJ whole genome shotgun (WGS) entry which is preliminary data.</text>
</comment>
<sequence>MWIHRKEHFRNANASPERSRVAATIYYRADARDTPPRQGWAENCPLCGAPIRVSKPSHGGTFVSEVLPSGRHIPHPCFDRLKGKRPSDETLDLFEWQPPN</sequence>
<dbReference type="AlphaFoldDB" id="A0A059FSX0"/>
<accession>A0A059FSX0</accession>
<evidence type="ECO:0000313" key="1">
    <source>
        <dbReference type="EMBL" id="KCZ93586.1"/>
    </source>
</evidence>
<reference evidence="1 2" key="1">
    <citation type="submission" date="2013-04" db="EMBL/GenBank/DDBJ databases">
        <title>Hyphomonas hirschiana VP5 Genome Sequencing.</title>
        <authorList>
            <person name="Lai Q."/>
            <person name="Shao Z."/>
        </authorList>
    </citation>
    <scope>NUCLEOTIDE SEQUENCE [LARGE SCALE GENOMIC DNA]</scope>
    <source>
        <strain evidence="1 2">VP5</strain>
    </source>
</reference>
<proteinExistence type="predicted"/>
<protein>
    <submittedName>
        <fullName evidence="1">Uncharacterized protein</fullName>
    </submittedName>
</protein>
<dbReference type="Proteomes" id="UP000025061">
    <property type="component" value="Unassembled WGS sequence"/>
</dbReference>
<organism evidence="1 2">
    <name type="scientific">Hyphomonas hirschiana VP5</name>
    <dbReference type="NCBI Taxonomy" id="1280951"/>
    <lineage>
        <taxon>Bacteria</taxon>
        <taxon>Pseudomonadati</taxon>
        <taxon>Pseudomonadota</taxon>
        <taxon>Alphaproteobacteria</taxon>
        <taxon>Hyphomonadales</taxon>
        <taxon>Hyphomonadaceae</taxon>
        <taxon>Hyphomonas</taxon>
    </lineage>
</organism>